<dbReference type="Gene3D" id="3.40.50.2000">
    <property type="entry name" value="Glycogen Phosphorylase B"/>
    <property type="match status" value="1"/>
</dbReference>
<evidence type="ECO:0000259" key="1">
    <source>
        <dbReference type="Pfam" id="PF00535"/>
    </source>
</evidence>
<dbReference type="PANTHER" id="PTHR22916:SF3">
    <property type="entry name" value="UDP-GLCNAC:BETAGAL BETA-1,3-N-ACETYLGLUCOSAMINYLTRANSFERASE-LIKE PROTEIN 1"/>
    <property type="match status" value="1"/>
</dbReference>
<sequence length="651" mass="74577">MITPTLSIVVPTYNCFDKMRESLSSLERIAQLVALQLVIVDDRSNDMTYEHLQEWVDSRPYAQLTQLAVNSGSAAAPRNAGIELADAPYVYFHDADDVLLPEGLAAALNRALASGADVVRGPLVVREGNSGERLSDDIPEWESLKTDTEKLRAIVRRQSLTCSSIFRRALLREHQISFDPGRRIGEDIVFTARALVAARSVLFERQPLRIYVKSHEPRTASVTQRITSADFGDFVRSWEDVENILDLRGISFVREHGLASIQYAVRQYIWFGTEPLTESDFRQFSDFCLKHWSAISTMRFADRVSDVLVHARRGDHASFTRETRLRLVVAGHDLKFMSTVLPALEKRCIVRTDLWGGHNVHDEHVSKEMVAWADIVWAEWLLGASVWYSEQLTPQQRLIIRAHRSEMVADYGDRVRWDRVHAVVTIAPHTLSAFRDRFDIPNEKMWLLPNSFDCPSYRVDDERRSHSTIGMIGAVPRLKGFRRALRVLAKVRQSVPEAELHVFGRRPEELEWLMRDPAERAYFEGCRTFIEEAELMGAVVYRGWVDTKHALTEVSLVVSCSDYEGMQVAVGDAFCAGAVALILPWEGARECYPSEFVVSDERVMAERIVEYMENEGLRRQHAMQGREWIQDRYHAQRTEEEIERLLSEIRT</sequence>
<organism evidence="2 3">
    <name type="scientific">Tessaracoccus lapidicaptus</name>
    <dbReference type="NCBI Taxonomy" id="1427523"/>
    <lineage>
        <taxon>Bacteria</taxon>
        <taxon>Bacillati</taxon>
        <taxon>Actinomycetota</taxon>
        <taxon>Actinomycetes</taxon>
        <taxon>Propionibacteriales</taxon>
        <taxon>Propionibacteriaceae</taxon>
        <taxon>Tessaracoccus</taxon>
    </lineage>
</organism>
<feature type="domain" description="Glycosyltransferase 2-like" evidence="1">
    <location>
        <begin position="7"/>
        <end position="170"/>
    </location>
</feature>
<dbReference type="InterPro" id="IPR029044">
    <property type="entry name" value="Nucleotide-diphossugar_trans"/>
</dbReference>
<dbReference type="Pfam" id="PF13692">
    <property type="entry name" value="Glyco_trans_1_4"/>
    <property type="match status" value="1"/>
</dbReference>
<dbReference type="Pfam" id="PF00535">
    <property type="entry name" value="Glycos_transf_2"/>
    <property type="match status" value="1"/>
</dbReference>
<dbReference type="SUPFAM" id="SSF53448">
    <property type="entry name" value="Nucleotide-diphospho-sugar transferases"/>
    <property type="match status" value="1"/>
</dbReference>
<dbReference type="Proteomes" id="UP000093501">
    <property type="component" value="Unassembled WGS sequence"/>
</dbReference>
<dbReference type="RefSeq" id="WP_068751898.1">
    <property type="nucleotide sequence ID" value="NZ_LR214441.1"/>
</dbReference>
<reference evidence="3" key="1">
    <citation type="submission" date="2016-07" db="EMBL/GenBank/DDBJ databases">
        <authorList>
            <person name="Florea S."/>
            <person name="Webb J.S."/>
            <person name="Jaromczyk J."/>
            <person name="Schardl C.L."/>
        </authorList>
    </citation>
    <scope>NUCLEOTIDE SEQUENCE [LARGE SCALE GENOMIC DNA]</scope>
    <source>
        <strain evidence="3">IPBSL-7</strain>
    </source>
</reference>
<dbReference type="InterPro" id="IPR001173">
    <property type="entry name" value="Glyco_trans_2-like"/>
</dbReference>
<dbReference type="SUPFAM" id="SSF53756">
    <property type="entry name" value="UDP-Glycosyltransferase/glycogen phosphorylase"/>
    <property type="match status" value="1"/>
</dbReference>
<dbReference type="Gene3D" id="3.90.550.10">
    <property type="entry name" value="Spore Coat Polysaccharide Biosynthesis Protein SpsA, Chain A"/>
    <property type="match status" value="1"/>
</dbReference>
<dbReference type="CDD" id="cd00761">
    <property type="entry name" value="Glyco_tranf_GTA_type"/>
    <property type="match status" value="1"/>
</dbReference>
<dbReference type="EMBL" id="MBQD01000022">
    <property type="protein sequence ID" value="OCL33332.1"/>
    <property type="molecule type" value="Genomic_DNA"/>
</dbReference>
<gene>
    <name evidence="2" type="ORF">BCR15_05775</name>
</gene>
<dbReference type="CDD" id="cd03801">
    <property type="entry name" value="GT4_PimA-like"/>
    <property type="match status" value="1"/>
</dbReference>
<dbReference type="GO" id="GO:0016758">
    <property type="term" value="F:hexosyltransferase activity"/>
    <property type="evidence" value="ECO:0007669"/>
    <property type="project" value="UniProtKB-ARBA"/>
</dbReference>
<name>A0A1C0AL68_9ACTN</name>
<keyword evidence="3" id="KW-1185">Reference proteome</keyword>
<evidence type="ECO:0000313" key="2">
    <source>
        <dbReference type="EMBL" id="OCL33332.1"/>
    </source>
</evidence>
<dbReference type="PANTHER" id="PTHR22916">
    <property type="entry name" value="GLYCOSYLTRANSFERASE"/>
    <property type="match status" value="1"/>
</dbReference>
<evidence type="ECO:0000313" key="3">
    <source>
        <dbReference type="Proteomes" id="UP000093501"/>
    </source>
</evidence>
<proteinExistence type="predicted"/>
<dbReference type="AlphaFoldDB" id="A0A1C0AL68"/>
<comment type="caution">
    <text evidence="2">The sequence shown here is derived from an EMBL/GenBank/DDBJ whole genome shotgun (WGS) entry which is preliminary data.</text>
</comment>
<protein>
    <recommendedName>
        <fullName evidence="1">Glycosyltransferase 2-like domain-containing protein</fullName>
    </recommendedName>
</protein>
<accession>A0A1C0AL68</accession>